<dbReference type="EMBL" id="JAMYWD010000012">
    <property type="protein sequence ID" value="KAJ4951107.1"/>
    <property type="molecule type" value="Genomic_DNA"/>
</dbReference>
<protein>
    <submittedName>
        <fullName evidence="1">Uncharacterized protein</fullName>
    </submittedName>
</protein>
<proteinExistence type="predicted"/>
<comment type="caution">
    <text evidence="1">The sequence shown here is derived from an EMBL/GenBank/DDBJ whole genome shotgun (WGS) entry which is preliminary data.</text>
</comment>
<accession>A0A9Q0JTM6</accession>
<reference evidence="1" key="1">
    <citation type="journal article" date="2023" name="Plant J.">
        <title>The genome of the king protea, Protea cynaroides.</title>
        <authorList>
            <person name="Chang J."/>
            <person name="Duong T.A."/>
            <person name="Schoeman C."/>
            <person name="Ma X."/>
            <person name="Roodt D."/>
            <person name="Barker N."/>
            <person name="Li Z."/>
            <person name="Van de Peer Y."/>
            <person name="Mizrachi E."/>
        </authorList>
    </citation>
    <scope>NUCLEOTIDE SEQUENCE</scope>
    <source>
        <tissue evidence="1">Young leaves</tissue>
    </source>
</reference>
<gene>
    <name evidence="1" type="ORF">NE237_027939</name>
</gene>
<sequence length="207" mass="22292">MDSRWSVGNSVMVAEDLGKFLGFPSEGTSTAKDDQQAGVDARSFAEVIRGLPDLKLLPEPVVSGGVTHVILPQDIVDKQLEKYRLALVSCVFSKEEDIRRTSGDNVIADLNVTSGKVLGRWKDAVDDDVSLNNEDVALFEDGEVKGVVEGIVNHPVVTENNVVGDAVDTVINFQENMVMIASGEQIMIHRQVEELGGGRIRGGPGCC</sequence>
<dbReference type="AlphaFoldDB" id="A0A9Q0JTM6"/>
<name>A0A9Q0JTM6_9MAGN</name>
<evidence type="ECO:0000313" key="2">
    <source>
        <dbReference type="Proteomes" id="UP001141806"/>
    </source>
</evidence>
<organism evidence="1 2">
    <name type="scientific">Protea cynaroides</name>
    <dbReference type="NCBI Taxonomy" id="273540"/>
    <lineage>
        <taxon>Eukaryota</taxon>
        <taxon>Viridiplantae</taxon>
        <taxon>Streptophyta</taxon>
        <taxon>Embryophyta</taxon>
        <taxon>Tracheophyta</taxon>
        <taxon>Spermatophyta</taxon>
        <taxon>Magnoliopsida</taxon>
        <taxon>Proteales</taxon>
        <taxon>Proteaceae</taxon>
        <taxon>Protea</taxon>
    </lineage>
</organism>
<keyword evidence="2" id="KW-1185">Reference proteome</keyword>
<evidence type="ECO:0000313" key="1">
    <source>
        <dbReference type="EMBL" id="KAJ4951107.1"/>
    </source>
</evidence>
<dbReference type="Proteomes" id="UP001141806">
    <property type="component" value="Unassembled WGS sequence"/>
</dbReference>